<name>A0A369JHW7_HYPMA</name>
<organism evidence="2 3">
    <name type="scientific">Hypsizygus marmoreus</name>
    <name type="common">White beech mushroom</name>
    <name type="synonym">Agaricus marmoreus</name>
    <dbReference type="NCBI Taxonomy" id="39966"/>
    <lineage>
        <taxon>Eukaryota</taxon>
        <taxon>Fungi</taxon>
        <taxon>Dikarya</taxon>
        <taxon>Basidiomycota</taxon>
        <taxon>Agaricomycotina</taxon>
        <taxon>Agaricomycetes</taxon>
        <taxon>Agaricomycetidae</taxon>
        <taxon>Agaricales</taxon>
        <taxon>Tricholomatineae</taxon>
        <taxon>Lyophyllaceae</taxon>
        <taxon>Hypsizygus</taxon>
    </lineage>
</organism>
<dbReference type="AlphaFoldDB" id="A0A369JHW7"/>
<evidence type="ECO:0000313" key="3">
    <source>
        <dbReference type="Proteomes" id="UP000076154"/>
    </source>
</evidence>
<protein>
    <submittedName>
        <fullName evidence="2">Uncharacterized protein</fullName>
    </submittedName>
</protein>
<evidence type="ECO:0000313" key="2">
    <source>
        <dbReference type="EMBL" id="RDB20800.1"/>
    </source>
</evidence>
<evidence type="ECO:0000256" key="1">
    <source>
        <dbReference type="SAM" id="MobiDB-lite"/>
    </source>
</evidence>
<dbReference type="Proteomes" id="UP000076154">
    <property type="component" value="Unassembled WGS sequence"/>
</dbReference>
<feature type="region of interest" description="Disordered" evidence="1">
    <location>
        <begin position="272"/>
        <end position="293"/>
    </location>
</feature>
<dbReference type="STRING" id="39966.A0A369JHW7"/>
<feature type="compositionally biased region" description="Basic residues" evidence="1">
    <location>
        <begin position="136"/>
        <end position="148"/>
    </location>
</feature>
<feature type="region of interest" description="Disordered" evidence="1">
    <location>
        <begin position="124"/>
        <end position="239"/>
    </location>
</feature>
<feature type="compositionally biased region" description="Low complexity" evidence="1">
    <location>
        <begin position="219"/>
        <end position="231"/>
    </location>
</feature>
<comment type="caution">
    <text evidence="2">The sequence shown here is derived from an EMBL/GenBank/DDBJ whole genome shotgun (WGS) entry which is preliminary data.</text>
</comment>
<feature type="region of interest" description="Disordered" evidence="1">
    <location>
        <begin position="57"/>
        <end position="76"/>
    </location>
</feature>
<reference evidence="2" key="1">
    <citation type="submission" date="2018-04" db="EMBL/GenBank/DDBJ databases">
        <title>Whole genome sequencing of Hypsizygus marmoreus.</title>
        <authorList>
            <person name="Choi I.-G."/>
            <person name="Min B."/>
            <person name="Kim J.-G."/>
            <person name="Kim S."/>
            <person name="Oh Y.-L."/>
            <person name="Kong W.-S."/>
            <person name="Park H."/>
            <person name="Jeong J."/>
            <person name="Song E.-S."/>
        </authorList>
    </citation>
    <scope>NUCLEOTIDE SEQUENCE [LARGE SCALE GENOMIC DNA]</scope>
    <source>
        <strain evidence="2">51987-8</strain>
    </source>
</reference>
<proteinExistence type="predicted"/>
<gene>
    <name evidence="2" type="ORF">Hypma_012078</name>
</gene>
<dbReference type="EMBL" id="LUEZ02000057">
    <property type="protein sequence ID" value="RDB20800.1"/>
    <property type="molecule type" value="Genomic_DNA"/>
</dbReference>
<accession>A0A369JHW7</accession>
<sequence>MAPLLQNVLRLYDIPSLGDQNGKVTFDKRDKHVSVLNASSSTIEDPRPTVVGLKTSVSDQDDEPIVSHRQKRQGYPPTCERFRRSIMNTWHVAKRDMFNAFVNKELGEELRLLLKNCIPDVLEDDAKEDTGDKGVARKKSRGRKKKPIIVHDDELLPPARADSSMLASDGDISMATSDGDPLSDAPDRRHGEARRGVHNRGLRLALNPSNALTSRDRYPSSPGSPGDSSPPAKRPRQGTIGADGRAQILASPAPSQEHDTAPVTALPASRVSGWEDDTSSTTMVPSISPKPPQRTFLVPDPTQQEVQMHPAPTSIEANPFCSQTGSRASGMCERTAAHVYDSEAESLPPQIRAIGSWTSGKFKRAPASNVARRPIPRAHTRAIWSTHLSARTTG</sequence>
<dbReference type="InParanoid" id="A0A369JHW7"/>
<feature type="compositionally biased region" description="Basic and acidic residues" evidence="1">
    <location>
        <begin position="185"/>
        <end position="195"/>
    </location>
</feature>
<keyword evidence="3" id="KW-1185">Reference proteome</keyword>